<dbReference type="InterPro" id="IPR000182">
    <property type="entry name" value="GNAT_dom"/>
</dbReference>
<dbReference type="GO" id="GO:0016747">
    <property type="term" value="F:acyltransferase activity, transferring groups other than amino-acyl groups"/>
    <property type="evidence" value="ECO:0007669"/>
    <property type="project" value="InterPro"/>
</dbReference>
<protein>
    <submittedName>
        <fullName evidence="2">GNAT family N-acetyltransferase</fullName>
    </submittedName>
</protein>
<dbReference type="AlphaFoldDB" id="A0A939J5Y7"/>
<reference evidence="2" key="1">
    <citation type="submission" date="2020-12" db="EMBL/GenBank/DDBJ databases">
        <title>Oil enriched cultivation method for isolating marine PHA-producing bacteria.</title>
        <authorList>
            <person name="Zheng W."/>
            <person name="Yu S."/>
            <person name="Huang Y."/>
        </authorList>
    </citation>
    <scope>NUCLEOTIDE SEQUENCE</scope>
    <source>
        <strain evidence="2">SY-2-12</strain>
    </source>
</reference>
<dbReference type="Pfam" id="PF13302">
    <property type="entry name" value="Acetyltransf_3"/>
    <property type="match status" value="1"/>
</dbReference>
<feature type="domain" description="N-acetyltransferase" evidence="1">
    <location>
        <begin position="22"/>
        <end position="167"/>
    </location>
</feature>
<sequence>MSDRLRFRLPSFSDSAFYLKLMNEPDYVRYIADHGIETESDALHYIKSKTLRRFTLNKVGLWLVELKDPIEPIGVCGLVVRNELDYPDLGFAFLEAYRGQGYGQEAARAVLEFVRDKLKLKRLCAITHPENEPSARLLRKIGFEKDGQRHLAEIGATSDYYLWQSGSRRF</sequence>
<comment type="caution">
    <text evidence="2">The sequence shown here is derived from an EMBL/GenBank/DDBJ whole genome shotgun (WGS) entry which is preliminary data.</text>
</comment>
<dbReference type="PANTHER" id="PTHR43792">
    <property type="entry name" value="GNAT FAMILY, PUTATIVE (AFU_ORTHOLOGUE AFUA_3G00765)-RELATED-RELATED"/>
    <property type="match status" value="1"/>
</dbReference>
<organism evidence="2 3">
    <name type="scientific">Roseibium aggregatum</name>
    <dbReference type="NCBI Taxonomy" id="187304"/>
    <lineage>
        <taxon>Bacteria</taxon>
        <taxon>Pseudomonadati</taxon>
        <taxon>Pseudomonadota</taxon>
        <taxon>Alphaproteobacteria</taxon>
        <taxon>Hyphomicrobiales</taxon>
        <taxon>Stappiaceae</taxon>
        <taxon>Roseibium</taxon>
    </lineage>
</organism>
<dbReference type="InterPro" id="IPR051531">
    <property type="entry name" value="N-acetyltransferase"/>
</dbReference>
<dbReference type="EMBL" id="JAEKJZ010000006">
    <property type="protein sequence ID" value="MBN9673152.1"/>
    <property type="molecule type" value="Genomic_DNA"/>
</dbReference>
<evidence type="ECO:0000259" key="1">
    <source>
        <dbReference type="PROSITE" id="PS51186"/>
    </source>
</evidence>
<dbReference type="InterPro" id="IPR016181">
    <property type="entry name" value="Acyl_CoA_acyltransferase"/>
</dbReference>
<gene>
    <name evidence="2" type="ORF">JF539_22535</name>
</gene>
<accession>A0A939J5Y7</accession>
<dbReference type="RefSeq" id="WP_207143007.1">
    <property type="nucleotide sequence ID" value="NZ_JAEKJZ010000006.1"/>
</dbReference>
<dbReference type="Proteomes" id="UP000664096">
    <property type="component" value="Unassembled WGS sequence"/>
</dbReference>
<dbReference type="PROSITE" id="PS51186">
    <property type="entry name" value="GNAT"/>
    <property type="match status" value="1"/>
</dbReference>
<dbReference type="SUPFAM" id="SSF55729">
    <property type="entry name" value="Acyl-CoA N-acyltransferases (Nat)"/>
    <property type="match status" value="1"/>
</dbReference>
<name>A0A939J5Y7_9HYPH</name>
<evidence type="ECO:0000313" key="3">
    <source>
        <dbReference type="Proteomes" id="UP000664096"/>
    </source>
</evidence>
<evidence type="ECO:0000313" key="2">
    <source>
        <dbReference type="EMBL" id="MBN9673152.1"/>
    </source>
</evidence>
<dbReference type="Gene3D" id="3.40.630.30">
    <property type="match status" value="1"/>
</dbReference>
<proteinExistence type="predicted"/>
<dbReference type="PANTHER" id="PTHR43792:SF1">
    <property type="entry name" value="N-ACETYLTRANSFERASE DOMAIN-CONTAINING PROTEIN"/>
    <property type="match status" value="1"/>
</dbReference>